<protein>
    <submittedName>
        <fullName evidence="3">HNH endonuclease</fullName>
    </submittedName>
</protein>
<keyword evidence="3" id="KW-0378">Hydrolase</keyword>
<feature type="compositionally biased region" description="Basic and acidic residues" evidence="1">
    <location>
        <begin position="907"/>
        <end position="923"/>
    </location>
</feature>
<evidence type="ECO:0000256" key="1">
    <source>
        <dbReference type="SAM" id="MobiDB-lite"/>
    </source>
</evidence>
<dbReference type="Proteomes" id="UP000234641">
    <property type="component" value="Unassembled WGS sequence"/>
</dbReference>
<feature type="compositionally biased region" description="Pro residues" evidence="1">
    <location>
        <begin position="632"/>
        <end position="661"/>
    </location>
</feature>
<reference evidence="3 4" key="1">
    <citation type="submission" date="2017-03" db="EMBL/GenBank/DDBJ databases">
        <authorList>
            <person name="Afonso C.L."/>
            <person name="Miller P.J."/>
            <person name="Scott M.A."/>
            <person name="Spackman E."/>
            <person name="Goraichik I."/>
            <person name="Dimitrov K.M."/>
            <person name="Suarez D.L."/>
            <person name="Swayne D.E."/>
        </authorList>
    </citation>
    <scope>NUCLEOTIDE SEQUENCE [LARGE SCALE GENOMIC DNA]</scope>
    <source>
        <strain evidence="3 4">ATCC 9172</strain>
    </source>
</reference>
<dbReference type="SMART" id="SM00507">
    <property type="entry name" value="HNHc"/>
    <property type="match status" value="1"/>
</dbReference>
<organism evidence="3 4">
    <name type="scientific">Brevibacterium linens ATCC 9172</name>
    <dbReference type="NCBI Taxonomy" id="1255617"/>
    <lineage>
        <taxon>Bacteria</taxon>
        <taxon>Bacillati</taxon>
        <taxon>Actinomycetota</taxon>
        <taxon>Actinomycetes</taxon>
        <taxon>Micrococcales</taxon>
        <taxon>Brevibacteriaceae</taxon>
        <taxon>Brevibacterium</taxon>
    </lineage>
</organism>
<dbReference type="AlphaFoldDB" id="A0A2H1HHN7"/>
<keyword evidence="3" id="KW-0540">Nuclease</keyword>
<feature type="region of interest" description="Disordered" evidence="1">
    <location>
        <begin position="847"/>
        <end position="983"/>
    </location>
</feature>
<proteinExistence type="predicted"/>
<dbReference type="CDD" id="cd00085">
    <property type="entry name" value="HNHc"/>
    <property type="match status" value="1"/>
</dbReference>
<dbReference type="GO" id="GO:0004519">
    <property type="term" value="F:endonuclease activity"/>
    <property type="evidence" value="ECO:0007669"/>
    <property type="project" value="UniProtKB-KW"/>
</dbReference>
<evidence type="ECO:0000259" key="2">
    <source>
        <dbReference type="SMART" id="SM00507"/>
    </source>
</evidence>
<feature type="region of interest" description="Disordered" evidence="1">
    <location>
        <begin position="474"/>
        <end position="504"/>
    </location>
</feature>
<sequence>MKNIGDNDGRTSLLPAAPSAEADSRTLSQFRRAHGRRMEEAEDSDLVDLLDAYTQSSLAQINSMVATSRAVAQDVAYALGLLGCHPDAVYEFASFTETCTRHSSAETGRTLAGLGEKKAQTQAADGAVGSHRSRDCDAIDQKICAVDLPSDDLFSTRRTWTNRENLAWTRAVAQVEAESGTKIGISAGPKKDRAAGRRLRRVRKLAEEFLSDPALLPDFPGFDPEMTFFAWLRSNIEPTEAGVYSTLLGATTSRSLQHMTSSMTLAHGLPRFLKRCLDGDFTIEHVDCVTRACRDLHFEHLPALDDYLAHRRADITIETFKRSVALKIAALQPAEDTVKSVSLRRRVDFSTGDDGTAYLTLTGPAPELQACFRRLDTFCRAVHKNNTSAFTSQLKAGDCFDEERSISALMFDILTRTRPQLKLRIISTNDADGSSTSSDFSLDGLFAGPDGTPMHEGEALLDYIERVFDDMDKNGYEAPTQAASADSGASAQSESRPNAPITPAGRTFESQLLEAVLSSNSTTDPDAAESLSTLIGSRASGARPAAEGSESASAGAVDAFGNPILDAGERRISFEFLLDMPTSEYWLANQASTFITVPLLTLLSQFQSEDGSPPLSPTDPPGALPLTGESSAPPPAVAAPPPTTDASAPPLPTESPTPPITPRAEPTGPDVPLTSSEVCDLAGMLPSGSPIPADMARRVAGYSTTWTRLLTDPATGTPVDAKAASYAIPNSVRKTLVAQFATCTFPGCTQPAEVTEVDHIDPFNHSDPTQGGLTRFGNLHCLCKAHHQQKTNGSFDVRMTEPGHLEYVFRKGVTVEVVSPDNPISVEHARLFLERFGSGLARQCRAVTVEQSSTEDPSAHGHARAPESDTGAERDSDVERGSDTDRGSDSERGSGTEPSTAQSGGADAKHPAPGDRKRARECPEPAAAEGTPGWRELVAGDLCAFTPVSSPSRTGGPSGALPDDEDGPELRDWFWDSGEPPPF</sequence>
<dbReference type="InterPro" id="IPR003615">
    <property type="entry name" value="HNH_nuc"/>
</dbReference>
<feature type="domain" description="HNH nuclease" evidence="2">
    <location>
        <begin position="731"/>
        <end position="788"/>
    </location>
</feature>
<evidence type="ECO:0000313" key="4">
    <source>
        <dbReference type="Proteomes" id="UP000234641"/>
    </source>
</evidence>
<evidence type="ECO:0000313" key="3">
    <source>
        <dbReference type="EMBL" id="SMX62386.1"/>
    </source>
</evidence>
<name>A0A2H1HHN7_BRELN</name>
<dbReference type="EMBL" id="FXYY01000001">
    <property type="protein sequence ID" value="SMX62386.1"/>
    <property type="molecule type" value="Genomic_DNA"/>
</dbReference>
<feature type="compositionally biased region" description="Low complexity" evidence="1">
    <location>
        <begin position="482"/>
        <end position="495"/>
    </location>
</feature>
<feature type="compositionally biased region" description="Pro residues" evidence="1">
    <location>
        <begin position="614"/>
        <end position="623"/>
    </location>
</feature>
<accession>A0A2H1HHN7</accession>
<gene>
    <name evidence="3" type="ORF">BLIN9172_00050</name>
</gene>
<keyword evidence="3" id="KW-0255">Endonuclease</keyword>
<feature type="region of interest" description="Disordered" evidence="1">
    <location>
        <begin position="607"/>
        <end position="674"/>
    </location>
</feature>
<dbReference type="Gene3D" id="1.10.30.50">
    <property type="match status" value="1"/>
</dbReference>
<dbReference type="RefSeq" id="WP_101553334.1">
    <property type="nucleotide sequence ID" value="NZ_FXYY01000001.1"/>
</dbReference>
<feature type="compositionally biased region" description="Basic and acidic residues" evidence="1">
    <location>
        <begin position="864"/>
        <end position="894"/>
    </location>
</feature>
<feature type="region of interest" description="Disordered" evidence="1">
    <location>
        <begin position="1"/>
        <end position="25"/>
    </location>
</feature>